<evidence type="ECO:0000256" key="8">
    <source>
        <dbReference type="ARBA" id="ARBA00047781"/>
    </source>
</evidence>
<dbReference type="GO" id="GO:0003883">
    <property type="term" value="F:CTP synthase activity"/>
    <property type="evidence" value="ECO:0007669"/>
    <property type="project" value="UniProtKB-UniRule"/>
</dbReference>
<dbReference type="GO" id="GO:0019856">
    <property type="term" value="P:pyrimidine nucleobase biosynthetic process"/>
    <property type="evidence" value="ECO:0007669"/>
    <property type="project" value="TreeGrafter"/>
</dbReference>
<reference evidence="13 14" key="1">
    <citation type="journal article" date="2019" name="Sci. Rep.">
        <title>Nanopore sequencing improves the draft genome of the human pathogenic amoeba Naegleria fowleri.</title>
        <authorList>
            <person name="Liechti N."/>
            <person name="Schurch N."/>
            <person name="Bruggmann R."/>
            <person name="Wittwer M."/>
        </authorList>
    </citation>
    <scope>NUCLEOTIDE SEQUENCE [LARGE SCALE GENOMIC DNA]</scope>
    <source>
        <strain evidence="13 14">ATCC 30894</strain>
    </source>
</reference>
<evidence type="ECO:0000256" key="3">
    <source>
        <dbReference type="ARBA" id="ARBA00022598"/>
    </source>
</evidence>
<dbReference type="CDD" id="cd01746">
    <property type="entry name" value="GATase1_CTP_Synthase"/>
    <property type="match status" value="1"/>
</dbReference>
<evidence type="ECO:0000256" key="10">
    <source>
        <dbReference type="SAM" id="MobiDB-lite"/>
    </source>
</evidence>
<evidence type="ECO:0000256" key="4">
    <source>
        <dbReference type="ARBA" id="ARBA00022741"/>
    </source>
</evidence>
<comment type="pathway">
    <text evidence="1 9">Pyrimidine metabolism; CTP biosynthesis via de novo pathway; CTP from UDP: step 2/2.</text>
</comment>
<evidence type="ECO:0000256" key="5">
    <source>
        <dbReference type="ARBA" id="ARBA00022840"/>
    </source>
</evidence>
<evidence type="ECO:0000259" key="11">
    <source>
        <dbReference type="Pfam" id="PF00117"/>
    </source>
</evidence>
<comment type="caution">
    <text evidence="13">The sequence shown here is derived from an EMBL/GenBank/DDBJ whole genome shotgun (WGS) entry which is preliminary data.</text>
</comment>
<evidence type="ECO:0000256" key="9">
    <source>
        <dbReference type="RuleBase" id="RU810713"/>
    </source>
</evidence>
<dbReference type="OMA" id="HAAMYCH"/>
<sequence length="623" mass="69528">MSSKTKYVLVIGGVISGLGKGIIASSVGRLLKEAGQNVTSIKIDPYINIDAGTMSPYEHGEVYVLDDGGEVDLDLGNYERFLNLRLHSDNNLTTGKIYKSVIEKERRGDYLGKTVQVVPHVTNEIQEWIRRVSIVTTDVAILEKHPSSNPDVCIIELGGTIGDIEGMPFIEALRQFQQKVGRENFCCIMVSLAPTITSESEQKTKPTQQCVRELRAVGFSPDFIVVRSEKVLQKSVREKIFNFCGVESCNHVIGCHNIRNLLAVPELLAQQGLGKLLQKRLGLQQKGDLEFDKLPVWTNFITKFEEVDTQKTATRIAIVGKYTEQPDAYLSIQKSFQHASLYLGEKIELIYIESSTLECESSSSATSSKVEEDDEASSQSSDSYTSNWDLLRSCHGILVPGGYGIRGTEGKIAAIKYARENNIPFLGVCLGMQLAVIEFARNVLSYQNATSEEFNNEAAVEESPKKDRKKKTEPKNVIVYMPEISKTHLGGTMRLGARTSIFVNSPTGGDEAEVENLEGSLLSKSKIFELYGKKPRITERHRHRYEVNPALVAEFAQNGLCFVAQDTTRQRQEICEILTHKFFVAVQYHPEFQSSLENPSPPYVGLVKYAAVQKREQLQQDSH</sequence>
<evidence type="ECO:0000256" key="2">
    <source>
        <dbReference type="ARBA" id="ARBA00007533"/>
    </source>
</evidence>
<dbReference type="InterPro" id="IPR004468">
    <property type="entry name" value="CTP_synthase"/>
</dbReference>
<dbReference type="Pfam" id="PF06418">
    <property type="entry name" value="CTP_synth_N"/>
    <property type="match status" value="1"/>
</dbReference>
<protein>
    <recommendedName>
        <fullName evidence="9">CTP synthase</fullName>
        <ecNumber evidence="9">6.3.4.2</ecNumber>
    </recommendedName>
    <alternativeName>
        <fullName evidence="9">UTP--ammonia ligase</fullName>
    </alternativeName>
</protein>
<feature type="domain" description="CTP synthase N-terminal" evidence="12">
    <location>
        <begin position="6"/>
        <end position="283"/>
    </location>
</feature>
<dbReference type="VEuPathDB" id="AmoebaDB:FDP41_013685"/>
<feature type="domain" description="Glutamine amidotransferase" evidence="11">
    <location>
        <begin position="327"/>
        <end position="604"/>
    </location>
</feature>
<dbReference type="FunFam" id="3.40.50.300:FF:000207">
    <property type="entry name" value="CTP synthase"/>
    <property type="match status" value="1"/>
</dbReference>
<dbReference type="InterPro" id="IPR017926">
    <property type="entry name" value="GATASE"/>
</dbReference>
<dbReference type="InterPro" id="IPR027417">
    <property type="entry name" value="P-loop_NTPase"/>
</dbReference>
<dbReference type="UniPathway" id="UPA00159">
    <property type="reaction ID" value="UER00277"/>
</dbReference>
<proteinExistence type="inferred from homology"/>
<dbReference type="PANTHER" id="PTHR11550">
    <property type="entry name" value="CTP SYNTHASE"/>
    <property type="match status" value="1"/>
</dbReference>
<evidence type="ECO:0000256" key="1">
    <source>
        <dbReference type="ARBA" id="ARBA00005171"/>
    </source>
</evidence>
<dbReference type="NCBIfam" id="NF003792">
    <property type="entry name" value="PRK05380.1"/>
    <property type="match status" value="1"/>
</dbReference>
<keyword evidence="4 9" id="KW-0547">Nucleotide-binding</keyword>
<dbReference type="GeneID" id="68120900"/>
<dbReference type="Pfam" id="PF00117">
    <property type="entry name" value="GATase"/>
    <property type="match status" value="1"/>
</dbReference>
<dbReference type="AlphaFoldDB" id="A0A6A5C0M5"/>
<keyword evidence="6 9" id="KW-0315">Glutamine amidotransferase</keyword>
<dbReference type="VEuPathDB" id="AmoebaDB:NF0043720"/>
<evidence type="ECO:0000313" key="13">
    <source>
        <dbReference type="EMBL" id="KAF0980471.1"/>
    </source>
</evidence>
<dbReference type="GO" id="GO:0044210">
    <property type="term" value="P:'de novo' CTP biosynthetic process"/>
    <property type="evidence" value="ECO:0007669"/>
    <property type="project" value="UniProtKB-UniRule"/>
</dbReference>
<dbReference type="RefSeq" id="XP_044565184.1">
    <property type="nucleotide sequence ID" value="XM_044704342.1"/>
</dbReference>
<dbReference type="GO" id="GO:0042802">
    <property type="term" value="F:identical protein binding"/>
    <property type="evidence" value="ECO:0007669"/>
    <property type="project" value="TreeGrafter"/>
</dbReference>
<evidence type="ECO:0000256" key="7">
    <source>
        <dbReference type="ARBA" id="ARBA00022975"/>
    </source>
</evidence>
<accession>A0A6A5C0M5</accession>
<dbReference type="InterPro" id="IPR033828">
    <property type="entry name" value="GATase1_CTP_Synthase"/>
</dbReference>
<feature type="region of interest" description="Disordered" evidence="10">
    <location>
        <begin position="363"/>
        <end position="385"/>
    </location>
</feature>
<organism evidence="13 14">
    <name type="scientific">Naegleria fowleri</name>
    <name type="common">Brain eating amoeba</name>
    <dbReference type="NCBI Taxonomy" id="5763"/>
    <lineage>
        <taxon>Eukaryota</taxon>
        <taxon>Discoba</taxon>
        <taxon>Heterolobosea</taxon>
        <taxon>Tetramitia</taxon>
        <taxon>Eutetramitia</taxon>
        <taxon>Vahlkampfiidae</taxon>
        <taxon>Naegleria</taxon>
    </lineage>
</organism>
<dbReference type="SUPFAM" id="SSF52317">
    <property type="entry name" value="Class I glutamine amidotransferase-like"/>
    <property type="match status" value="1"/>
</dbReference>
<dbReference type="EMBL" id="VFQX01000019">
    <property type="protein sequence ID" value="KAF0980471.1"/>
    <property type="molecule type" value="Genomic_DNA"/>
</dbReference>
<dbReference type="VEuPathDB" id="AmoebaDB:NfTy_027150"/>
<dbReference type="NCBIfam" id="TIGR00337">
    <property type="entry name" value="PyrG"/>
    <property type="match status" value="1"/>
</dbReference>
<evidence type="ECO:0000259" key="12">
    <source>
        <dbReference type="Pfam" id="PF06418"/>
    </source>
</evidence>
<name>A0A6A5C0M5_NAEFO</name>
<dbReference type="OrthoDB" id="1739076at2759"/>
<dbReference type="PANTHER" id="PTHR11550:SF0">
    <property type="entry name" value="CTP SYNTHASE-RELATED"/>
    <property type="match status" value="1"/>
</dbReference>
<keyword evidence="14" id="KW-1185">Reference proteome</keyword>
<keyword evidence="3 9" id="KW-0436">Ligase</keyword>
<dbReference type="Proteomes" id="UP000444721">
    <property type="component" value="Unassembled WGS sequence"/>
</dbReference>
<dbReference type="Gene3D" id="3.40.50.880">
    <property type="match status" value="1"/>
</dbReference>
<dbReference type="InterPro" id="IPR017456">
    <property type="entry name" value="CTP_synthase_N"/>
</dbReference>
<feature type="region of interest" description="Disordered" evidence="10">
    <location>
        <begin position="453"/>
        <end position="474"/>
    </location>
</feature>
<evidence type="ECO:0000313" key="14">
    <source>
        <dbReference type="Proteomes" id="UP000444721"/>
    </source>
</evidence>
<dbReference type="CDD" id="cd03113">
    <property type="entry name" value="CTPS_N"/>
    <property type="match status" value="1"/>
</dbReference>
<evidence type="ECO:0000256" key="6">
    <source>
        <dbReference type="ARBA" id="ARBA00022962"/>
    </source>
</evidence>
<dbReference type="GO" id="GO:0005524">
    <property type="term" value="F:ATP binding"/>
    <property type="evidence" value="ECO:0007669"/>
    <property type="project" value="UniProtKB-KW"/>
</dbReference>
<keyword evidence="5 9" id="KW-0067">ATP-binding</keyword>
<comment type="catalytic activity">
    <reaction evidence="8 9">
        <text>UTP + L-glutamine + ATP + H2O = CTP + L-glutamate + ADP + phosphate + 2 H(+)</text>
        <dbReference type="Rhea" id="RHEA:26426"/>
        <dbReference type="ChEBI" id="CHEBI:15377"/>
        <dbReference type="ChEBI" id="CHEBI:15378"/>
        <dbReference type="ChEBI" id="CHEBI:29985"/>
        <dbReference type="ChEBI" id="CHEBI:30616"/>
        <dbReference type="ChEBI" id="CHEBI:37563"/>
        <dbReference type="ChEBI" id="CHEBI:43474"/>
        <dbReference type="ChEBI" id="CHEBI:46398"/>
        <dbReference type="ChEBI" id="CHEBI:58359"/>
        <dbReference type="ChEBI" id="CHEBI:456216"/>
        <dbReference type="EC" id="6.3.4.2"/>
    </reaction>
</comment>
<dbReference type="Gene3D" id="3.40.50.300">
    <property type="entry name" value="P-loop containing nucleotide triphosphate hydrolases"/>
    <property type="match status" value="1"/>
</dbReference>
<dbReference type="SUPFAM" id="SSF52540">
    <property type="entry name" value="P-loop containing nucleoside triphosphate hydrolases"/>
    <property type="match status" value="1"/>
</dbReference>
<dbReference type="EC" id="6.3.4.2" evidence="9"/>
<keyword evidence="7 9" id="KW-0665">Pyrimidine biosynthesis</keyword>
<comment type="similarity">
    <text evidence="2 9">Belongs to the CTP synthase family.</text>
</comment>
<gene>
    <name evidence="13" type="ORF">FDP41_013685</name>
</gene>
<dbReference type="InterPro" id="IPR029062">
    <property type="entry name" value="Class_I_gatase-like"/>
</dbReference>
<comment type="function">
    <text evidence="9">Catalyzes the ATP-dependent amination of UTP to CTP with either L-glutamine or ammonia as the source of nitrogen.</text>
</comment>
<dbReference type="PROSITE" id="PS51273">
    <property type="entry name" value="GATASE_TYPE_1"/>
    <property type="match status" value="1"/>
</dbReference>